<evidence type="ECO:0000256" key="5">
    <source>
        <dbReference type="ARBA" id="ARBA00022723"/>
    </source>
</evidence>
<dbReference type="InterPro" id="IPR045032">
    <property type="entry name" value="PEL"/>
</dbReference>
<dbReference type="PANTHER" id="PTHR31683:SF208">
    <property type="entry name" value="PECTATE LYASE"/>
    <property type="match status" value="1"/>
</dbReference>
<keyword evidence="9 10" id="KW-0456">Lyase</keyword>
<dbReference type="InterPro" id="IPR018082">
    <property type="entry name" value="AmbAllergen"/>
</dbReference>
<accession>A0A7J9M660</accession>
<dbReference type="GO" id="GO:0045490">
    <property type="term" value="P:pectin catabolic process"/>
    <property type="evidence" value="ECO:0007669"/>
    <property type="project" value="UniProtKB-UniPathway"/>
</dbReference>
<evidence type="ECO:0000256" key="7">
    <source>
        <dbReference type="ARBA" id="ARBA00022837"/>
    </source>
</evidence>
<dbReference type="PANTHER" id="PTHR31683">
    <property type="entry name" value="PECTATE LYASE 18-RELATED"/>
    <property type="match status" value="1"/>
</dbReference>
<evidence type="ECO:0000256" key="3">
    <source>
        <dbReference type="ARBA" id="ARBA00010980"/>
    </source>
</evidence>
<feature type="transmembrane region" description="Helical" evidence="11">
    <location>
        <begin position="30"/>
        <end position="51"/>
    </location>
</feature>
<organism evidence="13 14">
    <name type="scientific">Gossypium schwendimanii</name>
    <name type="common">Cotton</name>
    <dbReference type="NCBI Taxonomy" id="34291"/>
    <lineage>
        <taxon>Eukaryota</taxon>
        <taxon>Viridiplantae</taxon>
        <taxon>Streptophyta</taxon>
        <taxon>Embryophyta</taxon>
        <taxon>Tracheophyta</taxon>
        <taxon>Spermatophyta</taxon>
        <taxon>Magnoliopsida</taxon>
        <taxon>eudicotyledons</taxon>
        <taxon>Gunneridae</taxon>
        <taxon>Pentapetalae</taxon>
        <taxon>rosids</taxon>
        <taxon>malvids</taxon>
        <taxon>Malvales</taxon>
        <taxon>Malvaceae</taxon>
        <taxon>Malvoideae</taxon>
        <taxon>Gossypium</taxon>
    </lineage>
</organism>
<keyword evidence="11" id="KW-0812">Transmembrane</keyword>
<dbReference type="SUPFAM" id="SSF51126">
    <property type="entry name" value="Pectin lyase-like"/>
    <property type="match status" value="1"/>
</dbReference>
<dbReference type="OrthoDB" id="10320451at2759"/>
<dbReference type="InterPro" id="IPR012334">
    <property type="entry name" value="Pectin_lyas_fold"/>
</dbReference>
<comment type="catalytic activity">
    <reaction evidence="1 10">
        <text>Eliminative cleavage of (1-&gt;4)-alpha-D-galacturonan to give oligosaccharides with 4-deoxy-alpha-D-galact-4-enuronosyl groups at their non-reducing ends.</text>
        <dbReference type="EC" id="4.2.2.2"/>
    </reaction>
</comment>
<evidence type="ECO:0000256" key="9">
    <source>
        <dbReference type="ARBA" id="ARBA00023239"/>
    </source>
</evidence>
<keyword evidence="11" id="KW-0472">Membrane</keyword>
<dbReference type="InterPro" id="IPR007524">
    <property type="entry name" value="Pec_lyase_N"/>
</dbReference>
<comment type="similarity">
    <text evidence="3 10">Belongs to the polysaccharide lyase 1 family.</text>
</comment>
<dbReference type="Gene3D" id="2.160.20.10">
    <property type="entry name" value="Single-stranded right-handed beta-helix, Pectin lyase-like"/>
    <property type="match status" value="1"/>
</dbReference>
<dbReference type="Pfam" id="PF04431">
    <property type="entry name" value="Pec_lyase_N"/>
    <property type="match status" value="1"/>
</dbReference>
<keyword evidence="14" id="KW-1185">Reference proteome</keyword>
<dbReference type="Proteomes" id="UP000593576">
    <property type="component" value="Unassembled WGS sequence"/>
</dbReference>
<dbReference type="SMART" id="SM00656">
    <property type="entry name" value="Amb_all"/>
    <property type="match status" value="1"/>
</dbReference>
<sequence length="332" mass="37289">MMMVFQAHQAQVPLFGVVACRSYPIKVFLVIVIAFFLLLFIVVIPTLEAHIAEYDEYWRARELEAIENLDKAYHPNPEKVVCHYNVHFSRTMLEFFITKSVLAKSKKGPYEVTNPVDSCWRCDSDWEKNRKNLVNCAPGFARGTTGGKGGEFYVVTDPIDNATGRKPGTLRHAVTQTGPLWITFKRSMTIKLEQELIVTSDKTIDMRGTNMEIRNATGITVQFAKNIIIHGLHIHQIIPAKGGKIKDGEKHLGLRSASDVMFGASDSYNANKKMQVTVALNHFRKGLVERMPSISHPTIISQGNRYSVPGTLAAKEVTCRGLLKSTKWKNLN</sequence>
<evidence type="ECO:0000256" key="1">
    <source>
        <dbReference type="ARBA" id="ARBA00000695"/>
    </source>
</evidence>
<keyword evidence="11" id="KW-1133">Transmembrane helix</keyword>
<dbReference type="EC" id="4.2.2.2" evidence="4 10"/>
<comment type="pathway">
    <text evidence="2 10">Glycan metabolism; pectin degradation; 2-dehydro-3-deoxy-D-gluconate from pectin: step 2/5.</text>
</comment>
<dbReference type="GO" id="GO:0030570">
    <property type="term" value="F:pectate lyase activity"/>
    <property type="evidence" value="ECO:0007669"/>
    <property type="project" value="UniProtKB-EC"/>
</dbReference>
<dbReference type="GO" id="GO:0046872">
    <property type="term" value="F:metal ion binding"/>
    <property type="evidence" value="ECO:0007669"/>
    <property type="project" value="UniProtKB-KW"/>
</dbReference>
<evidence type="ECO:0000259" key="12">
    <source>
        <dbReference type="SMART" id="SM00656"/>
    </source>
</evidence>
<evidence type="ECO:0000256" key="6">
    <source>
        <dbReference type="ARBA" id="ARBA00022729"/>
    </source>
</evidence>
<evidence type="ECO:0000256" key="2">
    <source>
        <dbReference type="ARBA" id="ARBA00005220"/>
    </source>
</evidence>
<proteinExistence type="inferred from homology"/>
<protein>
    <recommendedName>
        <fullName evidence="4 10">Pectate lyase</fullName>
        <ecNumber evidence="4 10">4.2.2.2</ecNumber>
    </recommendedName>
</protein>
<dbReference type="AlphaFoldDB" id="A0A7J9M660"/>
<dbReference type="PRINTS" id="PR00807">
    <property type="entry name" value="AMBALLERGEN"/>
</dbReference>
<comment type="cofactor">
    <cofactor evidence="10">
        <name>Ca(2+)</name>
        <dbReference type="ChEBI" id="CHEBI:29108"/>
    </cofactor>
    <text evidence="10">Binds 1 Ca(2+) ion. Required for its activity.</text>
</comment>
<keyword evidence="7 10" id="KW-0106">Calcium</keyword>
<keyword evidence="6" id="KW-0732">Signal</keyword>
<dbReference type="InterPro" id="IPR002022">
    <property type="entry name" value="Pec_lyase"/>
</dbReference>
<evidence type="ECO:0000256" key="4">
    <source>
        <dbReference type="ARBA" id="ARBA00012272"/>
    </source>
</evidence>
<evidence type="ECO:0000256" key="11">
    <source>
        <dbReference type="SAM" id="Phobius"/>
    </source>
</evidence>
<keyword evidence="8" id="KW-0325">Glycoprotein</keyword>
<comment type="caution">
    <text evidence="13">The sequence shown here is derived from an EMBL/GenBank/DDBJ whole genome shotgun (WGS) entry which is preliminary data.</text>
</comment>
<evidence type="ECO:0000313" key="14">
    <source>
        <dbReference type="Proteomes" id="UP000593576"/>
    </source>
</evidence>
<evidence type="ECO:0000256" key="10">
    <source>
        <dbReference type="RuleBase" id="RU361123"/>
    </source>
</evidence>
<evidence type="ECO:0000313" key="13">
    <source>
        <dbReference type="EMBL" id="MBA0866438.1"/>
    </source>
</evidence>
<feature type="domain" description="Pectate lyase" evidence="12">
    <location>
        <begin position="187"/>
        <end position="312"/>
    </location>
</feature>
<keyword evidence="5 10" id="KW-0479">Metal-binding</keyword>
<dbReference type="UniPathway" id="UPA00545">
    <property type="reaction ID" value="UER00824"/>
</dbReference>
<evidence type="ECO:0000256" key="8">
    <source>
        <dbReference type="ARBA" id="ARBA00023180"/>
    </source>
</evidence>
<gene>
    <name evidence="13" type="ORF">Goshw_020993</name>
</gene>
<reference evidence="13 14" key="1">
    <citation type="journal article" date="2019" name="Genome Biol. Evol.">
        <title>Insights into the evolution of the New World diploid cottons (Gossypium, subgenus Houzingenia) based on genome sequencing.</title>
        <authorList>
            <person name="Grover C.E."/>
            <person name="Arick M.A. 2nd"/>
            <person name="Thrash A."/>
            <person name="Conover J.L."/>
            <person name="Sanders W.S."/>
            <person name="Peterson D.G."/>
            <person name="Frelichowski J.E."/>
            <person name="Scheffler J.A."/>
            <person name="Scheffler B.E."/>
            <person name="Wendel J.F."/>
        </authorList>
    </citation>
    <scope>NUCLEOTIDE SEQUENCE [LARGE SCALE GENOMIC DNA]</scope>
    <source>
        <strain evidence="13">1</strain>
        <tissue evidence="13">Leaf</tissue>
    </source>
</reference>
<dbReference type="InterPro" id="IPR011050">
    <property type="entry name" value="Pectin_lyase_fold/virulence"/>
</dbReference>
<dbReference type="EMBL" id="JABFAF010000009">
    <property type="protein sequence ID" value="MBA0866438.1"/>
    <property type="molecule type" value="Genomic_DNA"/>
</dbReference>
<name>A0A7J9M660_GOSSC</name>